<dbReference type="Proteomes" id="UP000251842">
    <property type="component" value="Chromosome"/>
</dbReference>
<evidence type="ECO:0000259" key="1">
    <source>
        <dbReference type="PROSITE" id="PS51186"/>
    </source>
</evidence>
<keyword evidence="3" id="KW-1185">Reference proteome</keyword>
<dbReference type="SUPFAM" id="SSF55729">
    <property type="entry name" value="Acyl-CoA N-acyltransferases (Nat)"/>
    <property type="match status" value="1"/>
</dbReference>
<gene>
    <name evidence="2" type="ORF">DCD74_03110</name>
</gene>
<accession>A0A344J453</accession>
<protein>
    <submittedName>
        <fullName evidence="2">N-acetyltransferase</fullName>
    </submittedName>
</protein>
<dbReference type="PANTHER" id="PTHR43441">
    <property type="entry name" value="RIBOSOMAL-PROTEIN-SERINE ACETYLTRANSFERASE"/>
    <property type="match status" value="1"/>
</dbReference>
<sequence>MAGRDARVRIRPWAMDDAEALHRLVQASRAELSPWLAWCRAGYTPADAEAWIAYSMQAWATRTGFPFAVVDEEDRLVGGTGLNQLNLERRSANLGYWIGSAFTGHGFARQAATQAAGFGFDELGLVRIEIMAMPGNAASIKVAEACGATREGIARHGILDGGTPRDTVLFSLIPADLA</sequence>
<dbReference type="InterPro" id="IPR051908">
    <property type="entry name" value="Ribosomal_N-acetyltransferase"/>
</dbReference>
<reference evidence="3" key="1">
    <citation type="submission" date="2018-05" db="EMBL/GenBank/DDBJ databases">
        <title>Luteimonas pekinense sp. nov., isolated from human Meibomian gland secretions, Beijing, China.</title>
        <authorList>
            <person name="Wen T."/>
            <person name="Bai H."/>
            <person name="Lv H."/>
        </authorList>
    </citation>
    <scope>NUCLEOTIDE SEQUENCE [LARGE SCALE GENOMIC DNA]</scope>
    <source>
        <strain evidence="3">83-4</strain>
    </source>
</reference>
<dbReference type="PANTHER" id="PTHR43441:SF10">
    <property type="entry name" value="ACETYLTRANSFERASE"/>
    <property type="match status" value="1"/>
</dbReference>
<dbReference type="AlphaFoldDB" id="A0A344J453"/>
<dbReference type="Gene3D" id="3.40.630.30">
    <property type="match status" value="1"/>
</dbReference>
<dbReference type="InterPro" id="IPR000182">
    <property type="entry name" value="GNAT_dom"/>
</dbReference>
<evidence type="ECO:0000313" key="2">
    <source>
        <dbReference type="EMBL" id="AXA83813.1"/>
    </source>
</evidence>
<dbReference type="GO" id="GO:0008999">
    <property type="term" value="F:protein-N-terminal-alanine acetyltransferase activity"/>
    <property type="evidence" value="ECO:0007669"/>
    <property type="project" value="TreeGrafter"/>
</dbReference>
<keyword evidence="2" id="KW-0808">Transferase</keyword>
<dbReference type="OrthoDB" id="5292292at2"/>
<organism evidence="2 3">
    <name type="scientific">Solilutibacter oculi</name>
    <dbReference type="NCBI Taxonomy" id="2698682"/>
    <lineage>
        <taxon>Bacteria</taxon>
        <taxon>Pseudomonadati</taxon>
        <taxon>Pseudomonadota</taxon>
        <taxon>Gammaproteobacteria</taxon>
        <taxon>Lysobacterales</taxon>
        <taxon>Lysobacteraceae</taxon>
        <taxon>Solilutibacter</taxon>
    </lineage>
</organism>
<dbReference type="KEGG" id="lue:DCD74_03110"/>
<dbReference type="PROSITE" id="PS51186">
    <property type="entry name" value="GNAT"/>
    <property type="match status" value="1"/>
</dbReference>
<dbReference type="GO" id="GO:0005737">
    <property type="term" value="C:cytoplasm"/>
    <property type="evidence" value="ECO:0007669"/>
    <property type="project" value="TreeGrafter"/>
</dbReference>
<dbReference type="EMBL" id="CP029556">
    <property type="protein sequence ID" value="AXA83813.1"/>
    <property type="molecule type" value="Genomic_DNA"/>
</dbReference>
<dbReference type="Pfam" id="PF13302">
    <property type="entry name" value="Acetyltransf_3"/>
    <property type="match status" value="1"/>
</dbReference>
<name>A0A344J453_9GAMM</name>
<dbReference type="GO" id="GO:1990189">
    <property type="term" value="F:protein N-terminal-serine acetyltransferase activity"/>
    <property type="evidence" value="ECO:0007669"/>
    <property type="project" value="TreeGrafter"/>
</dbReference>
<dbReference type="InterPro" id="IPR016181">
    <property type="entry name" value="Acyl_CoA_acyltransferase"/>
</dbReference>
<proteinExistence type="predicted"/>
<feature type="domain" description="N-acetyltransferase" evidence="1">
    <location>
        <begin position="8"/>
        <end position="174"/>
    </location>
</feature>
<evidence type="ECO:0000313" key="3">
    <source>
        <dbReference type="Proteomes" id="UP000251842"/>
    </source>
</evidence>